<dbReference type="Gramene" id="OBART02G14680.1">
    <property type="protein sequence ID" value="OBART02G14680.1"/>
    <property type="gene ID" value="OBART02G14680"/>
</dbReference>
<dbReference type="AlphaFoldDB" id="A0A0D3F4H0"/>
<keyword evidence="3" id="KW-1185">Reference proteome</keyword>
<reference evidence="2" key="1">
    <citation type="journal article" date="2009" name="Rice">
        <title>De Novo Next Generation Sequencing of Plant Genomes.</title>
        <authorList>
            <person name="Rounsley S."/>
            <person name="Marri P.R."/>
            <person name="Yu Y."/>
            <person name="He R."/>
            <person name="Sisneros N."/>
            <person name="Goicoechea J.L."/>
            <person name="Lee S.J."/>
            <person name="Angelova A."/>
            <person name="Kudrna D."/>
            <person name="Luo M."/>
            <person name="Affourtit J."/>
            <person name="Desany B."/>
            <person name="Knight J."/>
            <person name="Niazi F."/>
            <person name="Egholm M."/>
            <person name="Wing R.A."/>
        </authorList>
    </citation>
    <scope>NUCLEOTIDE SEQUENCE [LARGE SCALE GENOMIC DNA]</scope>
    <source>
        <strain evidence="2">cv. IRGC 105608</strain>
    </source>
</reference>
<evidence type="ECO:0000256" key="1">
    <source>
        <dbReference type="SAM" id="MobiDB-lite"/>
    </source>
</evidence>
<dbReference type="PaxDb" id="65489-OBART02G14680.1"/>
<organism evidence="2">
    <name type="scientific">Oryza barthii</name>
    <dbReference type="NCBI Taxonomy" id="65489"/>
    <lineage>
        <taxon>Eukaryota</taxon>
        <taxon>Viridiplantae</taxon>
        <taxon>Streptophyta</taxon>
        <taxon>Embryophyta</taxon>
        <taxon>Tracheophyta</taxon>
        <taxon>Spermatophyta</taxon>
        <taxon>Magnoliopsida</taxon>
        <taxon>Liliopsida</taxon>
        <taxon>Poales</taxon>
        <taxon>Poaceae</taxon>
        <taxon>BOP clade</taxon>
        <taxon>Oryzoideae</taxon>
        <taxon>Oryzeae</taxon>
        <taxon>Oryzinae</taxon>
        <taxon>Oryza</taxon>
    </lineage>
</organism>
<dbReference type="EnsemblPlants" id="OBART02G14680.1">
    <property type="protein sequence ID" value="OBART02G14680.1"/>
    <property type="gene ID" value="OBART02G14680"/>
</dbReference>
<evidence type="ECO:0000313" key="2">
    <source>
        <dbReference type="EnsemblPlants" id="OBART02G14680.1"/>
    </source>
</evidence>
<proteinExistence type="predicted"/>
<dbReference type="HOGENOM" id="CLU_2458726_0_0_1"/>
<evidence type="ECO:0008006" key="4">
    <source>
        <dbReference type="Google" id="ProtNLM"/>
    </source>
</evidence>
<feature type="compositionally biased region" description="Basic and acidic residues" evidence="1">
    <location>
        <begin position="1"/>
        <end position="14"/>
    </location>
</feature>
<sequence length="89" mass="9586">MAAGADKDASCGERGRRRHDGGGCTGQRRRRQTDVTNGMDELRRKNTTIVVDQGQRRRPTRARAAAKPDMGCAMDVVTAEADAGNERGG</sequence>
<evidence type="ECO:0000313" key="3">
    <source>
        <dbReference type="Proteomes" id="UP000026960"/>
    </source>
</evidence>
<name>A0A0D3F4H0_9ORYZ</name>
<accession>A0A0D3F4H0</accession>
<dbReference type="Proteomes" id="UP000026960">
    <property type="component" value="Chromosome 2"/>
</dbReference>
<reference evidence="2" key="2">
    <citation type="submission" date="2015-03" db="UniProtKB">
        <authorList>
            <consortium name="EnsemblPlants"/>
        </authorList>
    </citation>
    <scope>IDENTIFICATION</scope>
</reference>
<protein>
    <recommendedName>
        <fullName evidence="4">DUF834 domain-containing protein</fullName>
    </recommendedName>
</protein>
<feature type="region of interest" description="Disordered" evidence="1">
    <location>
        <begin position="1"/>
        <end position="39"/>
    </location>
</feature>